<protein>
    <submittedName>
        <fullName evidence="2">Bm13640</fullName>
    </submittedName>
</protein>
<reference evidence="2" key="2">
    <citation type="submission" date="2012-12" db="EMBL/GenBank/DDBJ databases">
        <authorList>
            <consortium name="WormBase Consortium"/>
            <person name="Ghedin E."/>
            <person name="Paulini M."/>
        </authorList>
    </citation>
    <scope>NUCLEOTIDE SEQUENCE</scope>
    <source>
        <strain evidence="2">FR3</strain>
    </source>
</reference>
<feature type="transmembrane region" description="Helical" evidence="1">
    <location>
        <begin position="12"/>
        <end position="28"/>
    </location>
</feature>
<name>A0A1I9G3N7_BRUMA</name>
<reference evidence="2" key="1">
    <citation type="journal article" date="2007" name="Science">
        <title>Draft genome of the filarial nematode parasite Brugia malayi.</title>
        <authorList>
            <person name="Ghedin E."/>
            <person name="Wang S."/>
            <person name="Spiro D."/>
            <person name="Caler E."/>
            <person name="Zhao Q."/>
            <person name="Crabtree J."/>
            <person name="Allen J.E."/>
            <person name="Delcher A.L."/>
            <person name="Guiliano D.B."/>
            <person name="Miranda-Saavedra D."/>
            <person name="Angiuoli S.V."/>
            <person name="Creasy T."/>
            <person name="Amedeo P."/>
            <person name="Haas B."/>
            <person name="El-Sayed N.M."/>
            <person name="Wortman J.R."/>
            <person name="Feldblyum T."/>
            <person name="Tallon L."/>
            <person name="Schatz M."/>
            <person name="Shumway M."/>
            <person name="Koo H."/>
            <person name="Salzberg S.L."/>
            <person name="Schobel S."/>
            <person name="Pertea M."/>
            <person name="Pop M."/>
            <person name="White O."/>
            <person name="Barton G.J."/>
            <person name="Carlow C.K."/>
            <person name="Crawford M.J."/>
            <person name="Daub J."/>
            <person name="Dimmic M.W."/>
            <person name="Estes C.F."/>
            <person name="Foster J.M."/>
            <person name="Ganatra M."/>
            <person name="Gregory W.F."/>
            <person name="Johnson N.M."/>
            <person name="Jin J."/>
            <person name="Komuniecki R."/>
            <person name="Korf I."/>
            <person name="Kumar S."/>
            <person name="Laney S."/>
            <person name="Li B.W."/>
            <person name="Li W."/>
            <person name="Lindblom T.H."/>
            <person name="Lustigman S."/>
            <person name="Ma D."/>
            <person name="Maina C.V."/>
            <person name="Martin D.M."/>
            <person name="McCarter J.P."/>
            <person name="McReynolds L."/>
            <person name="Mitreva M."/>
            <person name="Nutman T.B."/>
            <person name="Parkinson J."/>
            <person name="Peregrin-Alvarez J.M."/>
            <person name="Poole C."/>
            <person name="Ren Q."/>
            <person name="Saunders L."/>
            <person name="Sluder A.E."/>
            <person name="Smith K."/>
            <person name="Stanke M."/>
            <person name="Unnasch T.R."/>
            <person name="Ware J."/>
            <person name="Wei A.D."/>
            <person name="Weil G."/>
            <person name="Williams D.J."/>
            <person name="Zhang Y."/>
            <person name="Williams S.A."/>
            <person name="Fraser-Liggett C."/>
            <person name="Slatko B."/>
            <person name="Blaxter M.L."/>
            <person name="Scott A.L."/>
        </authorList>
    </citation>
    <scope>NUCLEOTIDE SEQUENCE</scope>
    <source>
        <strain evidence="2">FR3</strain>
    </source>
</reference>
<evidence type="ECO:0000313" key="2">
    <source>
        <dbReference type="EMBL" id="CDQ02483.1"/>
    </source>
</evidence>
<dbReference type="EMBL" id="LN857024">
    <property type="protein sequence ID" value="CDQ02483.1"/>
    <property type="molecule type" value="Genomic_DNA"/>
</dbReference>
<keyword evidence="1" id="KW-0812">Transmembrane</keyword>
<proteinExistence type="predicted"/>
<accession>A0A1I9G3N7</accession>
<organism evidence="2">
    <name type="scientific">Brugia malayi</name>
    <name type="common">Filarial nematode worm</name>
    <dbReference type="NCBI Taxonomy" id="6279"/>
    <lineage>
        <taxon>Eukaryota</taxon>
        <taxon>Metazoa</taxon>
        <taxon>Ecdysozoa</taxon>
        <taxon>Nematoda</taxon>
        <taxon>Chromadorea</taxon>
        <taxon>Rhabditida</taxon>
        <taxon>Spirurina</taxon>
        <taxon>Spiruromorpha</taxon>
        <taxon>Filarioidea</taxon>
        <taxon>Onchocercidae</taxon>
        <taxon>Brugia</taxon>
    </lineage>
</organism>
<dbReference type="AlphaFoldDB" id="A0A1I9G3N7"/>
<keyword evidence="1" id="KW-0472">Membrane</keyword>
<keyword evidence="1" id="KW-1133">Transmembrane helix</keyword>
<evidence type="ECO:0000256" key="1">
    <source>
        <dbReference type="SAM" id="Phobius"/>
    </source>
</evidence>
<gene>
    <name evidence="2" type="primary">Bm13640</name>
    <name evidence="2" type="ORF">BM_Bm13640</name>
</gene>
<sequence>MATTTGEGIPRTTILTCLLPYFAISFYYNSHFHY</sequence>